<dbReference type="RefSeq" id="WP_012674864.1">
    <property type="nucleotide sequence ID" value="NC_012438.1"/>
</dbReference>
<keyword evidence="2" id="KW-1185">Reference proteome</keyword>
<name>C1DVZ3_SULAA</name>
<organism evidence="1 2">
    <name type="scientific">Sulfurihydrogenibium azorense (strain DSM 15241 / OCM 825 / Az-Fu1)</name>
    <dbReference type="NCBI Taxonomy" id="204536"/>
    <lineage>
        <taxon>Bacteria</taxon>
        <taxon>Pseudomonadati</taxon>
        <taxon>Aquificota</taxon>
        <taxon>Aquificia</taxon>
        <taxon>Aquificales</taxon>
        <taxon>Hydrogenothermaceae</taxon>
        <taxon>Sulfurihydrogenibium</taxon>
    </lineage>
</organism>
<dbReference type="STRING" id="204536.SULAZ_1313"/>
<dbReference type="EMBL" id="CP001229">
    <property type="protein sequence ID" value="ACN99551.1"/>
    <property type="molecule type" value="Genomic_DNA"/>
</dbReference>
<dbReference type="eggNOG" id="COG5464">
    <property type="taxonomic scope" value="Bacteria"/>
</dbReference>
<gene>
    <name evidence="1" type="ordered locus">SULAZ_1313</name>
</gene>
<reference evidence="1 2" key="1">
    <citation type="journal article" date="2009" name="J. Bacteriol.">
        <title>Complete and draft genome sequences of six members of the Aquificales.</title>
        <authorList>
            <person name="Reysenbach A.L."/>
            <person name="Hamamura N."/>
            <person name="Podar M."/>
            <person name="Griffiths E."/>
            <person name="Ferreira S."/>
            <person name="Hochstein R."/>
            <person name="Heidelberg J."/>
            <person name="Johnson J."/>
            <person name="Mead D."/>
            <person name="Pohorille A."/>
            <person name="Sarmiento M."/>
            <person name="Schweighofer K."/>
            <person name="Seshadri R."/>
            <person name="Voytek M.A."/>
        </authorList>
    </citation>
    <scope>NUCLEOTIDE SEQUENCE [LARGE SCALE GENOMIC DNA]</scope>
    <source>
        <strain evidence="2">Az-Fu1 / DSM 15241 / OCM 825</strain>
    </source>
</reference>
<accession>C1DVZ3</accession>
<sequence>MMTLTEKWKMEGIIGAKKEDILKLINLKFERVPEELEKLISGINDLEELDKLFTKVFLANSLEELLRDGGINGL</sequence>
<dbReference type="OrthoDB" id="569771at2"/>
<dbReference type="AlphaFoldDB" id="C1DVZ3"/>
<protein>
    <submittedName>
        <fullName evidence="1">Uncharacterized protein</fullName>
    </submittedName>
</protein>
<dbReference type="KEGG" id="saf:SULAZ_1313"/>
<dbReference type="Proteomes" id="UP000001369">
    <property type="component" value="Chromosome"/>
</dbReference>
<evidence type="ECO:0000313" key="1">
    <source>
        <dbReference type="EMBL" id="ACN99551.1"/>
    </source>
</evidence>
<dbReference type="HOGENOM" id="CLU_2686444_0_0_0"/>
<proteinExistence type="predicted"/>
<evidence type="ECO:0000313" key="2">
    <source>
        <dbReference type="Proteomes" id="UP000001369"/>
    </source>
</evidence>